<dbReference type="EMBL" id="ACJX03000001">
    <property type="protein sequence ID" value="KRT34846.1"/>
    <property type="molecule type" value="Genomic_DNA"/>
</dbReference>
<dbReference type="GO" id="GO:0050308">
    <property type="term" value="F:sugar-phosphatase activity"/>
    <property type="evidence" value="ECO:0007669"/>
    <property type="project" value="TreeGrafter"/>
</dbReference>
<dbReference type="Proteomes" id="UP000005273">
    <property type="component" value="Unassembled WGS sequence"/>
</dbReference>
<dbReference type="SFLD" id="SFLDS00003">
    <property type="entry name" value="Haloacid_Dehalogenase"/>
    <property type="match status" value="1"/>
</dbReference>
<dbReference type="STRING" id="592015.HMPREF1705_04094"/>
<comment type="caution">
    <text evidence="1">The sequence shown here is derived from an EMBL/GenBank/DDBJ whole genome shotgun (WGS) entry which is preliminary data.</text>
</comment>
<dbReference type="PANTHER" id="PTHR43481:SF4">
    <property type="entry name" value="GLYCEROL-1-PHOSPHATE PHOSPHOHYDROLASE 1-RELATED"/>
    <property type="match status" value="1"/>
</dbReference>
<gene>
    <name evidence="1" type="ORF">HMPREF1705_04094</name>
</gene>
<protein>
    <submittedName>
        <fullName evidence="1">HAD hydrolase, family IA, variant 1</fullName>
    </submittedName>
</protein>
<dbReference type="NCBIfam" id="TIGR01549">
    <property type="entry name" value="HAD-SF-IA-v1"/>
    <property type="match status" value="1"/>
</dbReference>
<dbReference type="Pfam" id="PF00702">
    <property type="entry name" value="Hydrolase"/>
    <property type="match status" value="1"/>
</dbReference>
<dbReference type="SUPFAM" id="SSF56784">
    <property type="entry name" value="HAD-like"/>
    <property type="match status" value="1"/>
</dbReference>
<dbReference type="InterPro" id="IPR036412">
    <property type="entry name" value="HAD-like_sf"/>
</dbReference>
<keyword evidence="2" id="KW-1185">Reference proteome</keyword>
<dbReference type="InterPro" id="IPR023214">
    <property type="entry name" value="HAD_sf"/>
</dbReference>
<dbReference type="eggNOG" id="COG0546">
    <property type="taxonomic scope" value="Bacteria"/>
</dbReference>
<proteinExistence type="predicted"/>
<keyword evidence="1" id="KW-0378">Hydrolase</keyword>
<dbReference type="InterPro" id="IPR006439">
    <property type="entry name" value="HAD-SF_hydro_IA"/>
</dbReference>
<evidence type="ECO:0000313" key="2">
    <source>
        <dbReference type="Proteomes" id="UP000005273"/>
    </source>
</evidence>
<dbReference type="Gene3D" id="1.10.260.80">
    <property type="match status" value="1"/>
</dbReference>
<organism evidence="1 2">
    <name type="scientific">Acetomicrobium hydrogeniformans ATCC BAA-1850</name>
    <dbReference type="NCBI Taxonomy" id="592015"/>
    <lineage>
        <taxon>Bacteria</taxon>
        <taxon>Thermotogati</taxon>
        <taxon>Synergistota</taxon>
        <taxon>Synergistia</taxon>
        <taxon>Synergistales</taxon>
        <taxon>Acetomicrobiaceae</taxon>
        <taxon>Acetomicrobium</taxon>
    </lineage>
</organism>
<accession>A0A0T5XAC3</accession>
<dbReference type="InterPro" id="IPR051806">
    <property type="entry name" value="HAD-like_SPP"/>
</dbReference>
<sequence length="329" mass="37326">MGAGNLQAFSGPYWHPANQRGFILDWDGVLAETKLDFTPIYDRFFGGKRVMILEEAVRLPATERDALYEAIEKIEVEGAEKAKPVLGALELISWLEKNDIPWAVVSRNTKKCVAMAAKRASIKLPPIVITRDDGLLKPDPQVFIKASELLEIPWYQCVVIGDFLYDIVGARRACMRAVLVRRANEEWSNWADVAYNEVIDLFYALGNPQPLIPWEYQPVVRKRGFKWLERAFGLTVKLVGDDAFEILAKLAAMGVGSFCIDNEVRLEADRWRNSPYIDPKYLWEPLDKVVSDFLIKRFPLAKVVSDGEVLDLPCGMSESISFIEELLSR</sequence>
<evidence type="ECO:0000313" key="1">
    <source>
        <dbReference type="EMBL" id="KRT34846.1"/>
    </source>
</evidence>
<dbReference type="AlphaFoldDB" id="A0A0T5XAC3"/>
<dbReference type="PANTHER" id="PTHR43481">
    <property type="entry name" value="FRUCTOSE-1-PHOSPHATE PHOSPHATASE"/>
    <property type="match status" value="1"/>
</dbReference>
<name>A0A0T5XAC3_9BACT</name>
<dbReference type="SFLD" id="SFLDG01129">
    <property type="entry name" value="C1.5:_HAD__Beta-PGM__Phosphata"/>
    <property type="match status" value="1"/>
</dbReference>
<reference evidence="2" key="1">
    <citation type="submission" date="2012-09" db="EMBL/GenBank/DDBJ databases">
        <authorList>
            <person name="Weinstock G."/>
            <person name="Sodergren E."/>
            <person name="Clifton S."/>
            <person name="Fulton L."/>
            <person name="Fulton B."/>
            <person name="Courtney L."/>
            <person name="Fronick C."/>
            <person name="Harrison M."/>
            <person name="Strong C."/>
            <person name="Farmer C."/>
            <person name="Delehaunty K."/>
            <person name="Markovic C."/>
            <person name="Hall O."/>
            <person name="Minx P."/>
            <person name="Tomlinson C."/>
            <person name="Mitreva M."/>
            <person name="Nelson J."/>
            <person name="Hou S."/>
            <person name="Wollam A."/>
            <person name="Pepin K.H."/>
            <person name="Johnson M."/>
            <person name="Bhonagiri V."/>
            <person name="Nash W.E."/>
            <person name="Suruliraj S."/>
            <person name="Warren W."/>
            <person name="Chinwalla A."/>
            <person name="Mardis E.R."/>
            <person name="Wilson R.K."/>
        </authorList>
    </citation>
    <scope>NUCLEOTIDE SEQUENCE [LARGE SCALE GENOMIC DNA]</scope>
    <source>
        <strain evidence="2">OS1</strain>
    </source>
</reference>
<dbReference type="CDD" id="cd07505">
    <property type="entry name" value="HAD_BPGM-like"/>
    <property type="match status" value="1"/>
</dbReference>
<dbReference type="Gene3D" id="3.40.50.1000">
    <property type="entry name" value="HAD superfamily/HAD-like"/>
    <property type="match status" value="1"/>
</dbReference>